<sequence length="106" mass="12642">MDLAKPEESSINHSSRTPHHRRLVMSHRHWHRPLRRQITQGTTQTSPSSRKSQLGQPLISHRRRLCRFSQQMGQAQFRPQPSPLSPPRKWQLQYQWALSHWGCYQD</sequence>
<feature type="compositionally biased region" description="Basic residues" evidence="1">
    <location>
        <begin position="16"/>
        <end position="35"/>
    </location>
</feature>
<proteinExistence type="predicted"/>
<evidence type="ECO:0000313" key="2">
    <source>
        <dbReference type="EMBL" id="MBA4614450.1"/>
    </source>
</evidence>
<dbReference type="EMBL" id="GISG01002361">
    <property type="protein sequence ID" value="MBA4614450.1"/>
    <property type="molecule type" value="Transcribed_RNA"/>
</dbReference>
<feature type="region of interest" description="Disordered" evidence="1">
    <location>
        <begin position="1"/>
        <end position="58"/>
    </location>
</feature>
<dbReference type="EMBL" id="GISG01002362">
    <property type="protein sequence ID" value="MBA4614451.1"/>
    <property type="molecule type" value="Transcribed_RNA"/>
</dbReference>
<name>A0A7C8YC84_OPUST</name>
<evidence type="ECO:0000256" key="1">
    <source>
        <dbReference type="SAM" id="MobiDB-lite"/>
    </source>
</evidence>
<feature type="compositionally biased region" description="Basic and acidic residues" evidence="1">
    <location>
        <begin position="1"/>
        <end position="10"/>
    </location>
</feature>
<accession>A0A7C8YC84</accession>
<dbReference type="AlphaFoldDB" id="A0A7C8YC84"/>
<reference evidence="2" key="1">
    <citation type="journal article" date="2013" name="J. Plant Res.">
        <title>Effect of fungi and light on seed germination of three Opuntia species from semiarid lands of central Mexico.</title>
        <authorList>
            <person name="Delgado-Sanchez P."/>
            <person name="Jimenez-Bremont J.F."/>
            <person name="Guerrero-Gonzalez Mde L."/>
            <person name="Flores J."/>
        </authorList>
    </citation>
    <scope>NUCLEOTIDE SEQUENCE</scope>
    <source>
        <tissue evidence="2">Cladode</tissue>
    </source>
</reference>
<feature type="compositionally biased region" description="Polar residues" evidence="1">
    <location>
        <begin position="37"/>
        <end position="55"/>
    </location>
</feature>
<reference evidence="2" key="2">
    <citation type="submission" date="2020-07" db="EMBL/GenBank/DDBJ databases">
        <authorList>
            <person name="Vera ALvarez R."/>
            <person name="Arias-Moreno D.M."/>
            <person name="Jimenez-Jacinto V."/>
            <person name="Jimenez-Bremont J.F."/>
            <person name="Swaminathan K."/>
            <person name="Moose S.P."/>
            <person name="Guerrero-Gonzalez M.L."/>
            <person name="Marino-Ramirez L."/>
            <person name="Landsman D."/>
            <person name="Rodriguez-Kessler M."/>
            <person name="Delgado-Sanchez P."/>
        </authorList>
    </citation>
    <scope>NUCLEOTIDE SEQUENCE</scope>
    <source>
        <tissue evidence="2">Cladode</tissue>
    </source>
</reference>
<organism evidence="2">
    <name type="scientific">Opuntia streptacantha</name>
    <name type="common">Prickly pear cactus</name>
    <name type="synonym">Opuntia cardona</name>
    <dbReference type="NCBI Taxonomy" id="393608"/>
    <lineage>
        <taxon>Eukaryota</taxon>
        <taxon>Viridiplantae</taxon>
        <taxon>Streptophyta</taxon>
        <taxon>Embryophyta</taxon>
        <taxon>Tracheophyta</taxon>
        <taxon>Spermatophyta</taxon>
        <taxon>Magnoliopsida</taxon>
        <taxon>eudicotyledons</taxon>
        <taxon>Gunneridae</taxon>
        <taxon>Pentapetalae</taxon>
        <taxon>Caryophyllales</taxon>
        <taxon>Cactineae</taxon>
        <taxon>Cactaceae</taxon>
        <taxon>Opuntioideae</taxon>
        <taxon>Opuntia</taxon>
    </lineage>
</organism>
<protein>
    <submittedName>
        <fullName evidence="2">Uncharacterized protein</fullName>
    </submittedName>
</protein>